<dbReference type="Proteomes" id="UP000800036">
    <property type="component" value="Unassembled WGS sequence"/>
</dbReference>
<dbReference type="EMBL" id="ML976715">
    <property type="protein sequence ID" value="KAF1968916.1"/>
    <property type="molecule type" value="Genomic_DNA"/>
</dbReference>
<name>A0A6A5V1H5_9PLEO</name>
<accession>A0A6A5V1H5</accession>
<reference evidence="1" key="1">
    <citation type="journal article" date="2020" name="Stud. Mycol.">
        <title>101 Dothideomycetes genomes: a test case for predicting lifestyles and emergence of pathogens.</title>
        <authorList>
            <person name="Haridas S."/>
            <person name="Albert R."/>
            <person name="Binder M."/>
            <person name="Bloem J."/>
            <person name="Labutti K."/>
            <person name="Salamov A."/>
            <person name="Andreopoulos B."/>
            <person name="Baker S."/>
            <person name="Barry K."/>
            <person name="Bills G."/>
            <person name="Bluhm B."/>
            <person name="Cannon C."/>
            <person name="Castanera R."/>
            <person name="Culley D."/>
            <person name="Daum C."/>
            <person name="Ezra D."/>
            <person name="Gonzalez J."/>
            <person name="Henrissat B."/>
            <person name="Kuo A."/>
            <person name="Liang C."/>
            <person name="Lipzen A."/>
            <person name="Lutzoni F."/>
            <person name="Magnuson J."/>
            <person name="Mondo S."/>
            <person name="Nolan M."/>
            <person name="Ohm R."/>
            <person name="Pangilinan J."/>
            <person name="Park H.-J."/>
            <person name="Ramirez L."/>
            <person name="Alfaro M."/>
            <person name="Sun H."/>
            <person name="Tritt A."/>
            <person name="Yoshinaga Y."/>
            <person name="Zwiers L.-H."/>
            <person name="Turgeon B."/>
            <person name="Goodwin S."/>
            <person name="Spatafora J."/>
            <person name="Crous P."/>
            <person name="Grigoriev I."/>
        </authorList>
    </citation>
    <scope>NUCLEOTIDE SEQUENCE</scope>
    <source>
        <strain evidence="1">CBS 107.79</strain>
    </source>
</reference>
<gene>
    <name evidence="1" type="ORF">BU23DRAFT_558142</name>
</gene>
<proteinExistence type="predicted"/>
<evidence type="ECO:0000313" key="2">
    <source>
        <dbReference type="Proteomes" id="UP000800036"/>
    </source>
</evidence>
<keyword evidence="2" id="KW-1185">Reference proteome</keyword>
<protein>
    <submittedName>
        <fullName evidence="1">Uncharacterized protein</fullName>
    </submittedName>
</protein>
<sequence>MNSLWPSSFPAPIPARTGVLPGSINLVTRNVSSSYTASCSNLTALFLLGNERRIQDDPSTEHILTYGAETSLDASLPITECLFVHDSKQSAIFKQWGLSLTHSRMLTENLCILALTLCIANATQYPISTKQAQVFRHAGSRPRHTCSLYNVNPRYTCESWRINFRRLGIIVYASVPFRFDKKRSLRNIGLP</sequence>
<organism evidence="1 2">
    <name type="scientific">Bimuria novae-zelandiae CBS 107.79</name>
    <dbReference type="NCBI Taxonomy" id="1447943"/>
    <lineage>
        <taxon>Eukaryota</taxon>
        <taxon>Fungi</taxon>
        <taxon>Dikarya</taxon>
        <taxon>Ascomycota</taxon>
        <taxon>Pezizomycotina</taxon>
        <taxon>Dothideomycetes</taxon>
        <taxon>Pleosporomycetidae</taxon>
        <taxon>Pleosporales</taxon>
        <taxon>Massarineae</taxon>
        <taxon>Didymosphaeriaceae</taxon>
        <taxon>Bimuria</taxon>
    </lineage>
</organism>
<dbReference type="AlphaFoldDB" id="A0A6A5V1H5"/>
<evidence type="ECO:0000313" key="1">
    <source>
        <dbReference type="EMBL" id="KAF1968916.1"/>
    </source>
</evidence>